<name>A0ABU5SVD2_9CYAN</name>
<dbReference type="RefSeq" id="WP_323356400.1">
    <property type="nucleotide sequence ID" value="NZ_JAYGHY010000017.1"/>
</dbReference>
<proteinExistence type="predicted"/>
<dbReference type="EMBL" id="JAYGHY010000017">
    <property type="protein sequence ID" value="MEA5442322.1"/>
    <property type="molecule type" value="Genomic_DNA"/>
</dbReference>
<dbReference type="Proteomes" id="UP001302329">
    <property type="component" value="Unassembled WGS sequence"/>
</dbReference>
<organism evidence="1 2">
    <name type="scientific">Cyanobium gracile UHCC 0281</name>
    <dbReference type="NCBI Taxonomy" id="3110309"/>
    <lineage>
        <taxon>Bacteria</taxon>
        <taxon>Bacillati</taxon>
        <taxon>Cyanobacteriota</taxon>
        <taxon>Cyanophyceae</taxon>
        <taxon>Synechococcales</taxon>
        <taxon>Prochlorococcaceae</taxon>
        <taxon>Cyanobium</taxon>
    </lineage>
</organism>
<evidence type="ECO:0000313" key="2">
    <source>
        <dbReference type="Proteomes" id="UP001302329"/>
    </source>
</evidence>
<evidence type="ECO:0000313" key="1">
    <source>
        <dbReference type="EMBL" id="MEA5442322.1"/>
    </source>
</evidence>
<reference evidence="1 2" key="1">
    <citation type="submission" date="2023-12" db="EMBL/GenBank/DDBJ databases">
        <title>Baltic Sea Cyanobacteria.</title>
        <authorList>
            <person name="Delbaje E."/>
            <person name="Fewer D.P."/>
            <person name="Shishido T.K."/>
        </authorList>
    </citation>
    <scope>NUCLEOTIDE SEQUENCE [LARGE SCALE GENOMIC DNA]</scope>
    <source>
        <strain evidence="1 2">UHCC 0281</strain>
    </source>
</reference>
<accession>A0ABU5SVD2</accession>
<comment type="caution">
    <text evidence="1">The sequence shown here is derived from an EMBL/GenBank/DDBJ whole genome shotgun (WGS) entry which is preliminary data.</text>
</comment>
<sequence length="128" mass="14645">MDYLAYSQYTANQRSTDIDDAFVLAMVPAVREALDRLDILAFVPQSDSWPIGLEDDGIRPVAHPYRADVDTIFKQIYRDNRFNILPQLNPPLLIELVGPPEVRLLQLSRAVEQRDGWLRLDPSAPERV</sequence>
<keyword evidence="2" id="KW-1185">Reference proteome</keyword>
<protein>
    <submittedName>
        <fullName evidence="1">Uncharacterized protein</fullName>
    </submittedName>
</protein>
<gene>
    <name evidence="1" type="ORF">VB739_07140</name>
</gene>